<sequence length="88" mass="9828">METGRALDFRIRVARAGNSTSIPIHSAVGYKKSICLHVFPLCSVHLFGASMSFPFFFVQEGFRCSPWKNACGPGLLFHSPTDFRIQCM</sequence>
<reference evidence="1 2" key="1">
    <citation type="submission" date="2021-06" db="EMBL/GenBank/DDBJ databases">
        <title>Caerostris extrusa draft genome.</title>
        <authorList>
            <person name="Kono N."/>
            <person name="Arakawa K."/>
        </authorList>
    </citation>
    <scope>NUCLEOTIDE SEQUENCE [LARGE SCALE GENOMIC DNA]</scope>
</reference>
<evidence type="ECO:0000313" key="2">
    <source>
        <dbReference type="Proteomes" id="UP001054945"/>
    </source>
</evidence>
<accession>A0AAV4VS78</accession>
<comment type="caution">
    <text evidence="1">The sequence shown here is derived from an EMBL/GenBank/DDBJ whole genome shotgun (WGS) entry which is preliminary data.</text>
</comment>
<gene>
    <name evidence="1" type="ORF">CEXT_331941</name>
</gene>
<evidence type="ECO:0000313" key="1">
    <source>
        <dbReference type="EMBL" id="GIY72629.1"/>
    </source>
</evidence>
<dbReference type="Proteomes" id="UP001054945">
    <property type="component" value="Unassembled WGS sequence"/>
</dbReference>
<organism evidence="1 2">
    <name type="scientific">Caerostris extrusa</name>
    <name type="common">Bark spider</name>
    <name type="synonym">Caerostris bankana</name>
    <dbReference type="NCBI Taxonomy" id="172846"/>
    <lineage>
        <taxon>Eukaryota</taxon>
        <taxon>Metazoa</taxon>
        <taxon>Ecdysozoa</taxon>
        <taxon>Arthropoda</taxon>
        <taxon>Chelicerata</taxon>
        <taxon>Arachnida</taxon>
        <taxon>Araneae</taxon>
        <taxon>Araneomorphae</taxon>
        <taxon>Entelegynae</taxon>
        <taxon>Araneoidea</taxon>
        <taxon>Araneidae</taxon>
        <taxon>Caerostris</taxon>
    </lineage>
</organism>
<dbReference type="AlphaFoldDB" id="A0AAV4VS78"/>
<dbReference type="EMBL" id="BPLR01014972">
    <property type="protein sequence ID" value="GIY72629.1"/>
    <property type="molecule type" value="Genomic_DNA"/>
</dbReference>
<name>A0AAV4VS78_CAEEX</name>
<protein>
    <submittedName>
        <fullName evidence="1">Uncharacterized protein</fullName>
    </submittedName>
</protein>
<proteinExistence type="predicted"/>
<keyword evidence="2" id="KW-1185">Reference proteome</keyword>